<evidence type="ECO:0000313" key="3">
    <source>
        <dbReference type="EMBL" id="NYF41228.1"/>
    </source>
</evidence>
<dbReference type="Pfam" id="PF23636">
    <property type="entry name" value="DUF7144"/>
    <property type="match status" value="1"/>
</dbReference>
<feature type="transmembrane region" description="Helical" evidence="1">
    <location>
        <begin position="84"/>
        <end position="100"/>
    </location>
</feature>
<keyword evidence="1" id="KW-0472">Membrane</keyword>
<dbReference type="RefSeq" id="WP_179821838.1">
    <property type="nucleotide sequence ID" value="NZ_JACCCO010000001.1"/>
</dbReference>
<dbReference type="InterPro" id="IPR055568">
    <property type="entry name" value="DUF7144"/>
</dbReference>
<proteinExistence type="predicted"/>
<keyword evidence="1" id="KW-1133">Transmembrane helix</keyword>
<feature type="transmembrane region" description="Helical" evidence="1">
    <location>
        <begin position="12"/>
        <end position="36"/>
    </location>
</feature>
<feature type="transmembrane region" description="Helical" evidence="1">
    <location>
        <begin position="56"/>
        <end position="77"/>
    </location>
</feature>
<dbReference type="AlphaFoldDB" id="A0A852V0M0"/>
<comment type="caution">
    <text evidence="3">The sequence shown here is derived from an EMBL/GenBank/DDBJ whole genome shotgun (WGS) entry which is preliminary data.</text>
</comment>
<evidence type="ECO:0000313" key="4">
    <source>
        <dbReference type="Proteomes" id="UP000576393"/>
    </source>
</evidence>
<gene>
    <name evidence="3" type="ORF">HDA43_003387</name>
</gene>
<feature type="domain" description="DUF7144" evidence="2">
    <location>
        <begin position="13"/>
        <end position="126"/>
    </location>
</feature>
<organism evidence="3 4">
    <name type="scientific">Streptosporangium sandarakinum</name>
    <dbReference type="NCBI Taxonomy" id="1260955"/>
    <lineage>
        <taxon>Bacteria</taxon>
        <taxon>Bacillati</taxon>
        <taxon>Actinomycetota</taxon>
        <taxon>Actinomycetes</taxon>
        <taxon>Streptosporangiales</taxon>
        <taxon>Streptosporangiaceae</taxon>
        <taxon>Streptosporangium</taxon>
    </lineage>
</organism>
<name>A0A852V0M0_9ACTN</name>
<feature type="transmembrane region" description="Helical" evidence="1">
    <location>
        <begin position="106"/>
        <end position="124"/>
    </location>
</feature>
<accession>A0A852V0M0</accession>
<evidence type="ECO:0000256" key="1">
    <source>
        <dbReference type="SAM" id="Phobius"/>
    </source>
</evidence>
<evidence type="ECO:0000259" key="2">
    <source>
        <dbReference type="Pfam" id="PF23636"/>
    </source>
</evidence>
<reference evidence="3 4" key="1">
    <citation type="submission" date="2020-07" db="EMBL/GenBank/DDBJ databases">
        <title>Sequencing the genomes of 1000 actinobacteria strains.</title>
        <authorList>
            <person name="Klenk H.-P."/>
        </authorList>
    </citation>
    <scope>NUCLEOTIDE SEQUENCE [LARGE SCALE GENOMIC DNA]</scope>
    <source>
        <strain evidence="3 4">DSM 45763</strain>
    </source>
</reference>
<protein>
    <submittedName>
        <fullName evidence="3">Vacuolar-type H+-ATPase subunit I/STV1</fullName>
    </submittedName>
</protein>
<sequence>MAYGARASGWLGWIWFAAVMMILVGVFNVITGLSAILRGALYVQTGDQVLVLNLPAWGWIHLILGVLLIAVGIALIAGQPWARVVAVVLAALNAIEHMLFIPAYPWWSLIVIAIDILVIYALVVHGHEMERTA</sequence>
<dbReference type="EMBL" id="JACCCO010000001">
    <property type="protein sequence ID" value="NYF41228.1"/>
    <property type="molecule type" value="Genomic_DNA"/>
</dbReference>
<dbReference type="Proteomes" id="UP000576393">
    <property type="component" value="Unassembled WGS sequence"/>
</dbReference>
<keyword evidence="4" id="KW-1185">Reference proteome</keyword>
<keyword evidence="1" id="KW-0812">Transmembrane</keyword>